<accession>A0A2P6N0J5</accession>
<evidence type="ECO:0000313" key="2">
    <source>
        <dbReference type="Proteomes" id="UP000241769"/>
    </source>
</evidence>
<dbReference type="AlphaFoldDB" id="A0A2P6N0J5"/>
<reference evidence="1 2" key="1">
    <citation type="journal article" date="2018" name="Genome Biol. Evol.">
        <title>Multiple Roots of Fruiting Body Formation in Amoebozoa.</title>
        <authorList>
            <person name="Hillmann F."/>
            <person name="Forbes G."/>
            <person name="Novohradska S."/>
            <person name="Ferling I."/>
            <person name="Riege K."/>
            <person name="Groth M."/>
            <person name="Westermann M."/>
            <person name="Marz M."/>
            <person name="Spaller T."/>
            <person name="Winckler T."/>
            <person name="Schaap P."/>
            <person name="Glockner G."/>
        </authorList>
    </citation>
    <scope>NUCLEOTIDE SEQUENCE [LARGE SCALE GENOMIC DNA]</scope>
    <source>
        <strain evidence="1 2">Jena</strain>
    </source>
</reference>
<keyword evidence="2" id="KW-1185">Reference proteome</keyword>
<name>A0A2P6N0J5_9EUKA</name>
<evidence type="ECO:0000313" key="1">
    <source>
        <dbReference type="EMBL" id="PRP77464.1"/>
    </source>
</evidence>
<gene>
    <name evidence="1" type="ORF">PROFUN_14319</name>
</gene>
<dbReference type="InParanoid" id="A0A2P6N0J5"/>
<proteinExistence type="predicted"/>
<sequence length="113" mass="13058">MLTCLADGEHPCVKTVLTKEDVLVVVDSNYLLQYTAKSAGSAKWVLACGRWDHYADPKYLGVILRPLSVLRIICDYQHDRLVEKVALYLRRCCTDVSEHDNKERFHNRFFQGK</sequence>
<comment type="caution">
    <text evidence="1">The sequence shown here is derived from an EMBL/GenBank/DDBJ whole genome shotgun (WGS) entry which is preliminary data.</text>
</comment>
<organism evidence="1 2">
    <name type="scientific">Planoprotostelium fungivorum</name>
    <dbReference type="NCBI Taxonomy" id="1890364"/>
    <lineage>
        <taxon>Eukaryota</taxon>
        <taxon>Amoebozoa</taxon>
        <taxon>Evosea</taxon>
        <taxon>Variosea</taxon>
        <taxon>Cavosteliida</taxon>
        <taxon>Cavosteliaceae</taxon>
        <taxon>Planoprotostelium</taxon>
    </lineage>
</organism>
<dbReference type="Proteomes" id="UP000241769">
    <property type="component" value="Unassembled WGS sequence"/>
</dbReference>
<dbReference type="EMBL" id="MDYQ01000263">
    <property type="protein sequence ID" value="PRP77464.1"/>
    <property type="molecule type" value="Genomic_DNA"/>
</dbReference>
<protein>
    <submittedName>
        <fullName evidence="1">Uncharacterized protein</fullName>
    </submittedName>
</protein>